<feature type="compositionally biased region" description="Basic residues" evidence="1">
    <location>
        <begin position="40"/>
        <end position="52"/>
    </location>
</feature>
<organism evidence="2 3">
    <name type="scientific">Aspergillus puulaauensis</name>
    <dbReference type="NCBI Taxonomy" id="1220207"/>
    <lineage>
        <taxon>Eukaryota</taxon>
        <taxon>Fungi</taxon>
        <taxon>Dikarya</taxon>
        <taxon>Ascomycota</taxon>
        <taxon>Pezizomycotina</taxon>
        <taxon>Eurotiomycetes</taxon>
        <taxon>Eurotiomycetidae</taxon>
        <taxon>Eurotiales</taxon>
        <taxon>Aspergillaceae</taxon>
        <taxon>Aspergillus</taxon>
    </lineage>
</organism>
<dbReference type="OrthoDB" id="8249012at2759"/>
<reference evidence="2" key="2">
    <citation type="submission" date="2021-02" db="EMBL/GenBank/DDBJ databases">
        <title>Aspergillus puulaauensis MK2 genome sequence.</title>
        <authorList>
            <person name="Futagami T."/>
            <person name="Mori K."/>
            <person name="Kadooka C."/>
            <person name="Tanaka T."/>
        </authorList>
    </citation>
    <scope>NUCLEOTIDE SEQUENCE</scope>
    <source>
        <strain evidence="2">MK2</strain>
    </source>
</reference>
<reference evidence="2" key="1">
    <citation type="submission" date="2021-01" db="EMBL/GenBank/DDBJ databases">
        <authorList>
            <consortium name="Aspergillus puulaauensis MK2 genome sequencing consortium"/>
            <person name="Kazuki M."/>
            <person name="Futagami T."/>
        </authorList>
    </citation>
    <scope>NUCLEOTIDE SEQUENCE</scope>
    <source>
        <strain evidence="2">MK2</strain>
    </source>
</reference>
<evidence type="ECO:0000313" key="2">
    <source>
        <dbReference type="EMBL" id="BCS25663.1"/>
    </source>
</evidence>
<keyword evidence="3" id="KW-1185">Reference proteome</keyword>
<dbReference type="RefSeq" id="XP_041557857.1">
    <property type="nucleotide sequence ID" value="XM_041705364.1"/>
</dbReference>
<dbReference type="PANTHER" id="PTHR21521:SF0">
    <property type="entry name" value="AMUN, ISOFORM A"/>
    <property type="match status" value="1"/>
</dbReference>
<feature type="compositionally biased region" description="Low complexity" evidence="1">
    <location>
        <begin position="30"/>
        <end position="39"/>
    </location>
</feature>
<gene>
    <name evidence="2" type="ORF">APUU_50374S</name>
</gene>
<evidence type="ECO:0000256" key="1">
    <source>
        <dbReference type="SAM" id="MobiDB-lite"/>
    </source>
</evidence>
<dbReference type="GeneID" id="64975668"/>
<dbReference type="AlphaFoldDB" id="A0A7R7XRQ4"/>
<name>A0A7R7XRQ4_9EURO</name>
<feature type="region of interest" description="Disordered" evidence="1">
    <location>
        <begin position="291"/>
        <end position="313"/>
    </location>
</feature>
<feature type="region of interest" description="Disordered" evidence="1">
    <location>
        <begin position="30"/>
        <end position="79"/>
    </location>
</feature>
<dbReference type="Proteomes" id="UP000654913">
    <property type="component" value="Chromosome 5"/>
</dbReference>
<dbReference type="KEGG" id="apuu:APUU_50374S"/>
<sequence>MHLDLNPTTIPLSTFRTLLSSYETTLKTTTRSKALAKASSKGKKQKKIQSKKRAADSAQNEDGGHGHGHGLSQDAKKQVDAQVREFEALDAWRYESLPGLIERRSQGNADEGEGKGGHSLSKDEVVKLMEWKLKHGVYRPALLGMIKSNQEKSIQSATRSAFSLIQEEKCLDFQSNIQKGLDALTAPLRGVGPATASLILSVASADIPFYSDDAFLWLCKRKDGGERSKEVRQNGELNVKYNIPEYKRLWDAVQKLRARLNEEAGEGEGISCADVERVALVVRHFDQSGLQNEATNREEREDGKRKKRRVHNE</sequence>
<proteinExistence type="predicted"/>
<dbReference type="EMBL" id="AP024447">
    <property type="protein sequence ID" value="BCS25663.1"/>
    <property type="molecule type" value="Genomic_DNA"/>
</dbReference>
<dbReference type="PANTHER" id="PTHR21521">
    <property type="entry name" value="AMUN, ISOFORM A"/>
    <property type="match status" value="1"/>
</dbReference>
<evidence type="ECO:0000313" key="3">
    <source>
        <dbReference type="Proteomes" id="UP000654913"/>
    </source>
</evidence>
<protein>
    <submittedName>
        <fullName evidence="2">Uncharacterized protein</fullName>
    </submittedName>
</protein>
<accession>A0A7R7XRQ4</accession>
<feature type="compositionally biased region" description="Basic and acidic residues" evidence="1">
    <location>
        <begin position="295"/>
        <end position="304"/>
    </location>
</feature>